<dbReference type="InterPro" id="IPR036721">
    <property type="entry name" value="RCK_C_sf"/>
</dbReference>
<accession>A0ABZ2YUD7</accession>
<evidence type="ECO:0000256" key="5">
    <source>
        <dbReference type="ARBA" id="ARBA00022692"/>
    </source>
</evidence>
<evidence type="ECO:0000256" key="8">
    <source>
        <dbReference type="SAM" id="Phobius"/>
    </source>
</evidence>
<dbReference type="Pfam" id="PF00999">
    <property type="entry name" value="Na_H_Exchanger"/>
    <property type="match status" value="1"/>
</dbReference>
<feature type="transmembrane region" description="Helical" evidence="8">
    <location>
        <begin position="457"/>
        <end position="479"/>
    </location>
</feature>
<evidence type="ECO:0000256" key="2">
    <source>
        <dbReference type="ARBA" id="ARBA00005551"/>
    </source>
</evidence>
<evidence type="ECO:0000256" key="7">
    <source>
        <dbReference type="ARBA" id="ARBA00023136"/>
    </source>
</evidence>
<keyword evidence="4" id="KW-0630">Potassium</keyword>
<feature type="transmembrane region" description="Helical" evidence="8">
    <location>
        <begin position="6"/>
        <end position="25"/>
    </location>
</feature>
<dbReference type="InterPro" id="IPR038770">
    <property type="entry name" value="Na+/solute_symporter_sf"/>
</dbReference>
<feature type="transmembrane region" description="Helical" evidence="8">
    <location>
        <begin position="92"/>
        <end position="114"/>
    </location>
</feature>
<feature type="transmembrane region" description="Helical" evidence="8">
    <location>
        <begin position="32"/>
        <end position="49"/>
    </location>
</feature>
<evidence type="ECO:0000256" key="3">
    <source>
        <dbReference type="ARBA" id="ARBA00022448"/>
    </source>
</evidence>
<dbReference type="EMBL" id="CP149822">
    <property type="protein sequence ID" value="WZN43124.1"/>
    <property type="molecule type" value="Genomic_DNA"/>
</dbReference>
<feature type="domain" description="RCK C-terminal" evidence="9">
    <location>
        <begin position="570"/>
        <end position="654"/>
    </location>
</feature>
<dbReference type="Proteomes" id="UP001485459">
    <property type="component" value="Chromosome"/>
</dbReference>
<dbReference type="Gene3D" id="3.30.70.1450">
    <property type="entry name" value="Regulator of K+ conductance, C-terminal domain"/>
    <property type="match status" value="2"/>
</dbReference>
<feature type="transmembrane region" description="Helical" evidence="8">
    <location>
        <begin position="500"/>
        <end position="519"/>
    </location>
</feature>
<comment type="similarity">
    <text evidence="2">Belongs to the monovalent cation:proton antiporter 2 (CPA2) transporter (TC 2.A.37) family.</text>
</comment>
<dbReference type="SUPFAM" id="SSF116726">
    <property type="entry name" value="TrkA C-terminal domain-like"/>
    <property type="match status" value="2"/>
</dbReference>
<feature type="transmembrane region" description="Helical" evidence="8">
    <location>
        <begin position="358"/>
        <end position="378"/>
    </location>
</feature>
<feature type="transmembrane region" description="Helical" evidence="8">
    <location>
        <begin position="222"/>
        <end position="255"/>
    </location>
</feature>
<evidence type="ECO:0000259" key="9">
    <source>
        <dbReference type="PROSITE" id="PS51202"/>
    </source>
</evidence>
<keyword evidence="11" id="KW-1185">Reference proteome</keyword>
<evidence type="ECO:0000313" key="10">
    <source>
        <dbReference type="EMBL" id="WZN43124.1"/>
    </source>
</evidence>
<keyword evidence="6 8" id="KW-1133">Transmembrane helix</keyword>
<feature type="transmembrane region" description="Helical" evidence="8">
    <location>
        <begin position="120"/>
        <end position="138"/>
    </location>
</feature>
<dbReference type="InterPro" id="IPR006037">
    <property type="entry name" value="RCK_C"/>
</dbReference>
<evidence type="ECO:0000256" key="4">
    <source>
        <dbReference type="ARBA" id="ARBA00022538"/>
    </source>
</evidence>
<keyword evidence="7 8" id="KW-0472">Membrane</keyword>
<keyword evidence="4" id="KW-0406">Ion transport</keyword>
<dbReference type="InterPro" id="IPR006153">
    <property type="entry name" value="Cation/H_exchanger_TM"/>
</dbReference>
<dbReference type="Pfam" id="PF02080">
    <property type="entry name" value="TrkA_C"/>
    <property type="match status" value="2"/>
</dbReference>
<feature type="transmembrane region" description="Helical" evidence="8">
    <location>
        <begin position="423"/>
        <end position="445"/>
    </location>
</feature>
<dbReference type="RefSeq" id="WP_341837943.1">
    <property type="nucleotide sequence ID" value="NZ_CP149822.1"/>
</dbReference>
<feature type="transmembrane region" description="Helical" evidence="8">
    <location>
        <begin position="150"/>
        <end position="175"/>
    </location>
</feature>
<feature type="transmembrane region" description="Helical" evidence="8">
    <location>
        <begin position="61"/>
        <end position="80"/>
    </location>
</feature>
<protein>
    <submittedName>
        <fullName evidence="10">Cation:proton antiporter</fullName>
    </submittedName>
</protein>
<reference evidence="11" key="1">
    <citation type="submission" date="2024-03" db="EMBL/GenBank/DDBJ databases">
        <title>Chitinophaga horti sp. nov., isolated from garden soil.</title>
        <authorList>
            <person name="Lee D.S."/>
            <person name="Han D.M."/>
            <person name="Baek J.H."/>
            <person name="Choi D.G."/>
            <person name="Jeon J.H."/>
            <person name="Jeon C.O."/>
        </authorList>
    </citation>
    <scope>NUCLEOTIDE SEQUENCE [LARGE SCALE GENOMIC DNA]</scope>
    <source>
        <strain evidence="11">GPA1</strain>
    </source>
</reference>
<feature type="domain" description="RCK C-terminal" evidence="9">
    <location>
        <begin position="656"/>
        <end position="740"/>
    </location>
</feature>
<dbReference type="Gene3D" id="1.20.1530.20">
    <property type="match status" value="1"/>
</dbReference>
<dbReference type="PANTHER" id="PTHR42751:SF3">
    <property type="entry name" value="SODIUM_GLUTAMATE SYMPORTER"/>
    <property type="match status" value="1"/>
</dbReference>
<sequence length="748" mass="82705">MGHFPNLIADLALILGAAAVTTLIFKALKQPLVLGYLIAGILVGPYFHLFPTVQEEGNIKVWSEIGVIFLLFSLGLEFSFKKLMKVGGSAGITAFVEVAVMLGFGYVAGQFMGWNTMDSIFLGGVLSVSSTTIIIRAFEELGVKGQKFAGLVFGILVVEDLIAIVLLVLLSTLAVSQQFAGTEMLMAVVKLVFFLVLWFIGGIFFIPTLLKKTKKLMSEETLLVTSIALCLLMVVLAVKVGFSPALGAFIMGSILAETTQAEKIEHLIKSVKDLFGAIFFVSIGMLIDPKMLQIYIVPVVIITVLTLVGKTFSTTLGAVISGQPLKTSVKAGMSLAQIGEFSFIIAILGRDLNVTSDFLYPIAVAVSAVTTFTTPYMIKVADPFYNWLDKYIPQKWKASLDRYSTGAQTISQASDWQVLFKGYVLNAMVFSVIILALGLLSSIYVLPFVDNLIGGQWGKMVTAAVTFLVMLPFLWALAVRQIQPKAFANLWTQNKYKGPLTLFRSIRIGLAVFLVGFMLARFFSFTVAATATALITGILLIMNRRIQTFYDRLEARFLSNYNARETAEAARRPVLAPWDAHLASFHVHADWNGVGRTLEQLGFREKYGINIAVIERGDRLIPIPPKNERLFPGDRLQVIGTDQQIEAFRQFIEHHEPHQQFSRSQVQLRRYEVLEGSGVNGKSIRESGIREMAHSMVVGVERGEERILNPISDMRLETGDVVWIVGDPRRTTALFRVKGEKQRSPKML</sequence>
<gene>
    <name evidence="10" type="ORF">WJU16_08770</name>
</gene>
<comment type="subcellular location">
    <subcellularLocation>
        <location evidence="1">Membrane</location>
        <topology evidence="1">Multi-pass membrane protein</topology>
    </subcellularLocation>
</comment>
<dbReference type="PANTHER" id="PTHR42751">
    <property type="entry name" value="SODIUM/HYDROGEN EXCHANGER FAMILY/TRKA DOMAIN PROTEIN"/>
    <property type="match status" value="1"/>
</dbReference>
<name>A0ABZ2YUD7_9BACT</name>
<feature type="transmembrane region" description="Helical" evidence="8">
    <location>
        <begin position="187"/>
        <end position="210"/>
    </location>
</feature>
<keyword evidence="4" id="KW-0633">Potassium transport</keyword>
<organism evidence="10 11">
    <name type="scientific">Chitinophaga pollutisoli</name>
    <dbReference type="NCBI Taxonomy" id="3133966"/>
    <lineage>
        <taxon>Bacteria</taxon>
        <taxon>Pseudomonadati</taxon>
        <taxon>Bacteroidota</taxon>
        <taxon>Chitinophagia</taxon>
        <taxon>Chitinophagales</taxon>
        <taxon>Chitinophagaceae</taxon>
        <taxon>Chitinophaga</taxon>
    </lineage>
</organism>
<keyword evidence="5 8" id="KW-0812">Transmembrane</keyword>
<evidence type="ECO:0000256" key="1">
    <source>
        <dbReference type="ARBA" id="ARBA00004141"/>
    </source>
</evidence>
<dbReference type="PROSITE" id="PS51202">
    <property type="entry name" value="RCK_C"/>
    <property type="match status" value="2"/>
</dbReference>
<keyword evidence="3" id="KW-0813">Transport</keyword>
<proteinExistence type="inferred from homology"/>
<feature type="transmembrane region" description="Helical" evidence="8">
    <location>
        <begin position="294"/>
        <end position="320"/>
    </location>
</feature>
<feature type="transmembrane region" description="Helical" evidence="8">
    <location>
        <begin position="525"/>
        <end position="542"/>
    </location>
</feature>
<evidence type="ECO:0000256" key="6">
    <source>
        <dbReference type="ARBA" id="ARBA00022989"/>
    </source>
</evidence>
<evidence type="ECO:0000313" key="11">
    <source>
        <dbReference type="Proteomes" id="UP001485459"/>
    </source>
</evidence>